<evidence type="ECO:0000256" key="1">
    <source>
        <dbReference type="SAM" id="Phobius"/>
    </source>
</evidence>
<reference evidence="2 3" key="2">
    <citation type="submission" date="2023-06" db="EMBL/GenBank/DDBJ databases">
        <title>Identification and characterization of horizontal gene transfer across gut microbiota members of farm animals based on homology search.</title>
        <authorList>
            <person name="Schwarzerova J."/>
            <person name="Nykrynova M."/>
            <person name="Jureckova K."/>
            <person name="Cejkova D."/>
            <person name="Rychlik I."/>
        </authorList>
    </citation>
    <scope>NUCLEOTIDE SEQUENCE [LARGE SCALE GENOMIC DNA]</scope>
    <source>
        <strain evidence="2 3">153_Feed</strain>
    </source>
</reference>
<organism evidence="2 3">
    <name type="scientific">Thermophilibacter provencensis</name>
    <dbReference type="NCBI Taxonomy" id="1852386"/>
    <lineage>
        <taxon>Bacteria</taxon>
        <taxon>Bacillati</taxon>
        <taxon>Actinomycetota</taxon>
        <taxon>Coriobacteriia</taxon>
        <taxon>Coriobacteriales</taxon>
        <taxon>Atopobiaceae</taxon>
        <taxon>Thermophilibacter</taxon>
    </lineage>
</organism>
<name>A0ABT7V3F8_9ACTN</name>
<sequence length="172" mass="18223">MRKKARERLKDFGTDENGKLAYLGEHVRLADGQDRRRIVTTLWAACGVATLAVLGASLANPGGLSGCPYVVLPYMCQFVAMVSVIWAMGRLSVAGERMRAYVRDETFGALPRRSVVAAAFGLVAVVGEIVLLIVSSAAPGAPELAFLACEAVSVVALVALRQACLAATWEPC</sequence>
<keyword evidence="1" id="KW-0812">Transmembrane</keyword>
<evidence type="ECO:0000313" key="2">
    <source>
        <dbReference type="EMBL" id="MDM8271127.1"/>
    </source>
</evidence>
<gene>
    <name evidence="2" type="ORF">QUW25_05500</name>
</gene>
<keyword evidence="1" id="KW-0472">Membrane</keyword>
<dbReference type="EMBL" id="JAUDEA010000006">
    <property type="protein sequence ID" value="MDM8271127.1"/>
    <property type="molecule type" value="Genomic_DNA"/>
</dbReference>
<comment type="caution">
    <text evidence="2">The sequence shown here is derived from an EMBL/GenBank/DDBJ whole genome shotgun (WGS) entry which is preliminary data.</text>
</comment>
<proteinExistence type="predicted"/>
<feature type="transmembrane region" description="Helical" evidence="1">
    <location>
        <begin position="114"/>
        <end position="138"/>
    </location>
</feature>
<reference evidence="2 3" key="3">
    <citation type="submission" date="2023-06" db="EMBL/GenBank/DDBJ databases">
        <authorList>
            <person name="Zeman M."/>
            <person name="Kubasova T."/>
            <person name="Jahodarova E."/>
            <person name="Nykrynova M."/>
            <person name="Rychlik I."/>
        </authorList>
    </citation>
    <scope>NUCLEOTIDE SEQUENCE [LARGE SCALE GENOMIC DNA]</scope>
    <source>
        <strain evidence="2 3">153_Feed</strain>
    </source>
</reference>
<evidence type="ECO:0000313" key="3">
    <source>
        <dbReference type="Proteomes" id="UP001529256"/>
    </source>
</evidence>
<dbReference type="Proteomes" id="UP001529256">
    <property type="component" value="Unassembled WGS sequence"/>
</dbReference>
<dbReference type="RefSeq" id="WP_289511217.1">
    <property type="nucleotide sequence ID" value="NZ_JAUDEA010000006.1"/>
</dbReference>
<reference evidence="3" key="1">
    <citation type="submission" date="2023-06" db="EMBL/GenBank/DDBJ databases">
        <title>Identification and characterization of horizontal gene transfer across gut microbiota members of farm animals based on homology search.</title>
        <authorList>
            <person name="Zeman M."/>
            <person name="Kubasova T."/>
            <person name="Jahodarova E."/>
            <person name="Nykrynova M."/>
            <person name="Rychlik I."/>
        </authorList>
    </citation>
    <scope>NUCLEOTIDE SEQUENCE [LARGE SCALE GENOMIC DNA]</scope>
    <source>
        <strain evidence="3">153_Feed</strain>
    </source>
</reference>
<feature type="transmembrane region" description="Helical" evidence="1">
    <location>
        <begin position="71"/>
        <end position="93"/>
    </location>
</feature>
<accession>A0ABT7V3F8</accession>
<keyword evidence="3" id="KW-1185">Reference proteome</keyword>
<protein>
    <submittedName>
        <fullName evidence="2">Uncharacterized protein</fullName>
    </submittedName>
</protein>
<keyword evidence="1" id="KW-1133">Transmembrane helix</keyword>
<feature type="transmembrane region" description="Helical" evidence="1">
    <location>
        <begin position="38"/>
        <end position="59"/>
    </location>
</feature>